<proteinExistence type="inferred from homology"/>
<dbReference type="Pfam" id="PF00135">
    <property type="entry name" value="COesterase"/>
    <property type="match status" value="2"/>
</dbReference>
<dbReference type="InterPro" id="IPR019826">
    <property type="entry name" value="Carboxylesterase_B_AS"/>
</dbReference>
<comment type="similarity">
    <text evidence="1 3">Belongs to the type-B carboxylesterase/lipase family.</text>
</comment>
<reference evidence="5 6" key="1">
    <citation type="submission" date="2022-08" db="EMBL/GenBank/DDBJ databases">
        <title>Reclassification of Massilia species as members of the genera Telluria, Duganella, Pseudoduganella, Mokoshia gen. nov. and Zemynaea gen. nov. using orthogonal and non-orthogonal genome-based approaches.</title>
        <authorList>
            <person name="Bowman J.P."/>
        </authorList>
    </citation>
    <scope>NUCLEOTIDE SEQUENCE [LARGE SCALE GENOMIC DNA]</scope>
    <source>
        <strain evidence="5 6">JCM 31316</strain>
    </source>
</reference>
<evidence type="ECO:0000259" key="4">
    <source>
        <dbReference type="Pfam" id="PF00135"/>
    </source>
</evidence>
<keyword evidence="6" id="KW-1185">Reference proteome</keyword>
<dbReference type="PANTHER" id="PTHR11559">
    <property type="entry name" value="CARBOXYLESTERASE"/>
    <property type="match status" value="1"/>
</dbReference>
<dbReference type="InterPro" id="IPR002018">
    <property type="entry name" value="CarbesteraseB"/>
</dbReference>
<evidence type="ECO:0000256" key="3">
    <source>
        <dbReference type="RuleBase" id="RU361235"/>
    </source>
</evidence>
<dbReference type="RefSeq" id="WP_258816361.1">
    <property type="nucleotide sequence ID" value="NZ_JANUGW010000005.1"/>
</dbReference>
<dbReference type="PROSITE" id="PS00122">
    <property type="entry name" value="CARBOXYLESTERASE_B_1"/>
    <property type="match status" value="1"/>
</dbReference>
<feature type="domain" description="Carboxylesterase type B" evidence="4">
    <location>
        <begin position="351"/>
        <end position="455"/>
    </location>
</feature>
<feature type="domain" description="Carboxylesterase type B" evidence="4">
    <location>
        <begin position="28"/>
        <end position="345"/>
    </location>
</feature>
<evidence type="ECO:0000313" key="5">
    <source>
        <dbReference type="EMBL" id="MCS0581785.1"/>
    </source>
</evidence>
<comment type="caution">
    <text evidence="5">The sequence shown here is derived from an EMBL/GenBank/DDBJ whole genome shotgun (WGS) entry which is preliminary data.</text>
</comment>
<feature type="chain" id="PRO_5044993445" description="Carboxylic ester hydrolase" evidence="3">
    <location>
        <begin position="26"/>
        <end position="480"/>
    </location>
</feature>
<accession>A0ABT1ZPE9</accession>
<sequence>MPSPRALPLLMLALSPMFAAAPASAGSGPVVAIDTGKVQGAVAGGVASWKGIPFAAPPVGALRWRAPQPAAAWSGVRQAQAYGNDCMQLPFPSDAAPLGTPPAEDCLYVNVWRPAAVRATQKLPVIVWIYGGGFVNGGSSPPTYAGAALAKQGVVLVSFNYRLGRFGFFAHPQLTQQANGAGEPLGNYGYMDQLAALRWVKRNVAAFGGDAANVTIIGESAGGMSVNALLTSPQAQGLFAKAVVLSGGDGKSPDPGLAAVERIGANFAAAKGIAADDPHALDKLRALPADEVVDGMNLANRAPQDPATYFGPFADGKVAVDSGAAFASGRFIKVPVMIGATSADIGGKTGFMVAGARSLAGRLAAQGVPVYAYRFSYVADSIGKPGAQHASDIPYFFATVDVKYGAEATKKDVAMGRTMSAYLVNFAKKGDPNGGGLAAWPRYAGDKDVIMDFAADGKPGALRDPWGAEIDATTVAAAGR</sequence>
<gene>
    <name evidence="5" type="ORF">NX784_09295</name>
</gene>
<dbReference type="Proteomes" id="UP001204151">
    <property type="component" value="Unassembled WGS sequence"/>
</dbReference>
<keyword evidence="2 3" id="KW-0378">Hydrolase</keyword>
<dbReference type="InterPro" id="IPR019819">
    <property type="entry name" value="Carboxylesterase_B_CS"/>
</dbReference>
<evidence type="ECO:0000313" key="6">
    <source>
        <dbReference type="Proteomes" id="UP001204151"/>
    </source>
</evidence>
<organism evidence="5 6">
    <name type="scientific">Massilia pinisoli</name>
    <dbReference type="NCBI Taxonomy" id="1772194"/>
    <lineage>
        <taxon>Bacteria</taxon>
        <taxon>Pseudomonadati</taxon>
        <taxon>Pseudomonadota</taxon>
        <taxon>Betaproteobacteria</taxon>
        <taxon>Burkholderiales</taxon>
        <taxon>Oxalobacteraceae</taxon>
        <taxon>Telluria group</taxon>
        <taxon>Massilia</taxon>
    </lineage>
</organism>
<evidence type="ECO:0000256" key="2">
    <source>
        <dbReference type="ARBA" id="ARBA00022801"/>
    </source>
</evidence>
<dbReference type="SUPFAM" id="SSF53474">
    <property type="entry name" value="alpha/beta-Hydrolases"/>
    <property type="match status" value="1"/>
</dbReference>
<dbReference type="InterPro" id="IPR050309">
    <property type="entry name" value="Type-B_Carboxylest/Lipase"/>
</dbReference>
<name>A0ABT1ZPE9_9BURK</name>
<dbReference type="PROSITE" id="PS00941">
    <property type="entry name" value="CARBOXYLESTERASE_B_2"/>
    <property type="match status" value="1"/>
</dbReference>
<feature type="signal peptide" evidence="3">
    <location>
        <begin position="1"/>
        <end position="25"/>
    </location>
</feature>
<dbReference type="EC" id="3.1.1.-" evidence="3"/>
<keyword evidence="3" id="KW-0732">Signal</keyword>
<evidence type="ECO:0000256" key="1">
    <source>
        <dbReference type="ARBA" id="ARBA00005964"/>
    </source>
</evidence>
<dbReference type="EMBL" id="JANUGW010000005">
    <property type="protein sequence ID" value="MCS0581785.1"/>
    <property type="molecule type" value="Genomic_DNA"/>
</dbReference>
<dbReference type="InterPro" id="IPR029058">
    <property type="entry name" value="AB_hydrolase_fold"/>
</dbReference>
<protein>
    <recommendedName>
        <fullName evidence="3">Carboxylic ester hydrolase</fullName>
        <ecNumber evidence="3">3.1.1.-</ecNumber>
    </recommendedName>
</protein>
<dbReference type="Gene3D" id="3.40.50.1820">
    <property type="entry name" value="alpha/beta hydrolase"/>
    <property type="match status" value="2"/>
</dbReference>